<organism evidence="7 8">
    <name type="scientific">Ligilactobacillus apodemi DSM 16634 = JCM 16172</name>
    <dbReference type="NCBI Taxonomy" id="1423724"/>
    <lineage>
        <taxon>Bacteria</taxon>
        <taxon>Bacillati</taxon>
        <taxon>Bacillota</taxon>
        <taxon>Bacilli</taxon>
        <taxon>Lactobacillales</taxon>
        <taxon>Lactobacillaceae</taxon>
        <taxon>Ligilactobacillus</taxon>
    </lineage>
</organism>
<feature type="transmembrane region" description="Helical" evidence="5">
    <location>
        <begin position="20"/>
        <end position="39"/>
    </location>
</feature>
<dbReference type="STRING" id="1423724.FC32_GL001785"/>
<dbReference type="NCBIfam" id="TIGR01167">
    <property type="entry name" value="LPXTG_anchor"/>
    <property type="match status" value="1"/>
</dbReference>
<dbReference type="InterPro" id="IPR041495">
    <property type="entry name" value="Mub_B2"/>
</dbReference>
<dbReference type="InterPro" id="IPR041558">
    <property type="entry name" value="MucBP_2"/>
</dbReference>
<evidence type="ECO:0000259" key="6">
    <source>
        <dbReference type="PROSITE" id="PS50847"/>
    </source>
</evidence>
<keyword evidence="5" id="KW-0472">Membrane</keyword>
<feature type="transmembrane region" description="Helical" evidence="5">
    <location>
        <begin position="3618"/>
        <end position="3638"/>
    </location>
</feature>
<protein>
    <recommendedName>
        <fullName evidence="6">Gram-positive cocci surface proteins LPxTG domain-containing protein</fullName>
    </recommendedName>
</protein>
<accession>A0A0R1U1B2</accession>
<dbReference type="PATRIC" id="fig|1423724.4.peg.1862"/>
<proteinExistence type="predicted"/>
<dbReference type="InterPro" id="IPR022263">
    <property type="entry name" value="KxYKxGKxW"/>
</dbReference>
<keyword evidence="1" id="KW-0134">Cell wall</keyword>
<dbReference type="eggNOG" id="COG4932">
    <property type="taxonomic scope" value="Bacteria"/>
</dbReference>
<evidence type="ECO:0000256" key="5">
    <source>
        <dbReference type="SAM" id="Phobius"/>
    </source>
</evidence>
<dbReference type="InterPro" id="IPR019931">
    <property type="entry name" value="LPXTG_anchor"/>
</dbReference>
<dbReference type="PROSITE" id="PS50847">
    <property type="entry name" value="GRAM_POS_ANCHORING"/>
    <property type="match status" value="1"/>
</dbReference>
<dbReference type="Proteomes" id="UP000051324">
    <property type="component" value="Unassembled WGS sequence"/>
</dbReference>
<dbReference type="Pfam" id="PF17965">
    <property type="entry name" value="MucBP_2"/>
    <property type="match status" value="10"/>
</dbReference>
<keyword evidence="4" id="KW-0572">Peptidoglycan-anchor</keyword>
<evidence type="ECO:0000313" key="7">
    <source>
        <dbReference type="EMBL" id="KRL87167.1"/>
    </source>
</evidence>
<evidence type="ECO:0000313" key="8">
    <source>
        <dbReference type="Proteomes" id="UP000051324"/>
    </source>
</evidence>
<keyword evidence="8" id="KW-1185">Reference proteome</keyword>
<dbReference type="EMBL" id="AZFT01000006">
    <property type="protein sequence ID" value="KRL87167.1"/>
    <property type="molecule type" value="Genomic_DNA"/>
</dbReference>
<keyword evidence="5" id="KW-1133">Transmembrane helix</keyword>
<evidence type="ECO:0000256" key="1">
    <source>
        <dbReference type="ARBA" id="ARBA00022512"/>
    </source>
</evidence>
<reference evidence="7 8" key="1">
    <citation type="journal article" date="2015" name="Genome Announc.">
        <title>Expanding the biotechnology potential of lactobacilli through comparative genomics of 213 strains and associated genera.</title>
        <authorList>
            <person name="Sun Z."/>
            <person name="Harris H.M."/>
            <person name="McCann A."/>
            <person name="Guo C."/>
            <person name="Argimon S."/>
            <person name="Zhang W."/>
            <person name="Yang X."/>
            <person name="Jeffery I.B."/>
            <person name="Cooney J.C."/>
            <person name="Kagawa T.F."/>
            <person name="Liu W."/>
            <person name="Song Y."/>
            <person name="Salvetti E."/>
            <person name="Wrobel A."/>
            <person name="Rasinkangas P."/>
            <person name="Parkhill J."/>
            <person name="Rea M.C."/>
            <person name="O'Sullivan O."/>
            <person name="Ritari J."/>
            <person name="Douillard F.P."/>
            <person name="Paul Ross R."/>
            <person name="Yang R."/>
            <person name="Briner A.E."/>
            <person name="Felis G.E."/>
            <person name="de Vos W.M."/>
            <person name="Barrangou R."/>
            <person name="Klaenhammer T.R."/>
            <person name="Caufield P.W."/>
            <person name="Cui Y."/>
            <person name="Zhang H."/>
            <person name="O'Toole P.W."/>
        </authorList>
    </citation>
    <scope>NUCLEOTIDE SEQUENCE [LARGE SCALE GENOMIC DNA]</scope>
    <source>
        <strain evidence="7 8">DSM 16634</strain>
    </source>
</reference>
<dbReference type="Pfam" id="PF00746">
    <property type="entry name" value="Gram_pos_anchor"/>
    <property type="match status" value="1"/>
</dbReference>
<evidence type="ECO:0000256" key="3">
    <source>
        <dbReference type="ARBA" id="ARBA00022729"/>
    </source>
</evidence>
<comment type="caution">
    <text evidence="7">The sequence shown here is derived from an EMBL/GenBank/DDBJ whole genome shotgun (WGS) entry which is preliminary data.</text>
</comment>
<evidence type="ECO:0000256" key="4">
    <source>
        <dbReference type="ARBA" id="ARBA00023088"/>
    </source>
</evidence>
<keyword evidence="2" id="KW-0964">Secreted</keyword>
<dbReference type="Pfam" id="PF19258">
    <property type="entry name" value="KxYKxGKxW_sig"/>
    <property type="match status" value="1"/>
</dbReference>
<feature type="domain" description="Gram-positive cocci surface proteins LPxTG" evidence="6">
    <location>
        <begin position="3610"/>
        <end position="3647"/>
    </location>
</feature>
<keyword evidence="5" id="KW-0812">Transmembrane</keyword>
<dbReference type="Pfam" id="PF17966">
    <property type="entry name" value="Muc_B2"/>
    <property type="match status" value="11"/>
</dbReference>
<dbReference type="Gene3D" id="3.10.20.470">
    <property type="match status" value="11"/>
</dbReference>
<gene>
    <name evidence="7" type="ORF">FC32_GL001785</name>
</gene>
<evidence type="ECO:0000256" key="2">
    <source>
        <dbReference type="ARBA" id="ARBA00022525"/>
    </source>
</evidence>
<keyword evidence="3" id="KW-0732">Signal</keyword>
<name>A0A0R1U1B2_9LACO</name>
<dbReference type="NCBIfam" id="TIGR03715">
    <property type="entry name" value="KxYKxGKxW"/>
    <property type="match status" value="1"/>
</dbReference>
<dbReference type="Gene3D" id="2.60.40.4300">
    <property type="match status" value="11"/>
</dbReference>
<sequence length="3647" mass="391867">MYKYTTEEKRHYKLYKKKKVWVVAGVLLFGPVAFVPTYISANEVNQVEVVAEAEPQTDLEQITPTDESASVETTATSAAEITSETNATNAPVNSTSELVETTSDAVQTSETSQVAQTSEALTTTSESILVADENVSENDTKATTSDNGIATTATTEEEYYTGSDVIKIQAVTNGSTLGSITTEQADDGSTVYTYHATSTGTNQTKVGMTVTYTGNKGDTFTMVVTPSNSQLTGFNNYAPTGSPQIEKLADGTIKYTWTIGGSAETSTVKQELPAAGSLFYESNASANDPYPPYQGSSGGDATILATGDYYQIDFLINGLKAPAETSAKIVLEKEFAVTSSNVIDFIDSGNKINGVSQVNPDTNYLYKTTLTKDAATYSLRLKEYYLEIPVPEHFVLDEDETQKMLRTWPTGAYIMYGAVSITQPGGEGTPIVVKNIHTLAGGTTQPEIYFVGHYTSTETSGKSDIPSGWYDLGDGERQYFGKINVDTKEELATPLTGTGFNQNVLAAGSAQTTEYYSVYLRVTNDQQTTSMLVFHRPGYNNNYTDRTSTQTIGQATIKTPISESGDPSAPVLFSVGLNATGAAAFTPTYHIELPTQITSTGITMPLNNVEDDFADYRSYNPAQTGYTVVVTGDDGSTVTQHLQAGENYNPLTGLIDHFGTFSTGAKLAEGVKIAAYDVTPDNEYFANAFQSSANSTGINDIATGMISVLGYLNTTANEAESYVVKIVVNSENRSVPFNLTVVPIASQKLEIQGYNYPASNVGTGTNQTVYQAGDTFTIGVQVLGKRYTPQTGVNLDAGGILTGNANRTDTDLPGHGLNVPYLTVTDPILYFTLPDQTQVTNFKNSNTFYQITKPPATGVPTPKTTQTTNTDGQTVMILDWTGTGFELLPEMLITLNLKVNENAINGFDTARTADTLYEYTETGKTKDLYTAAQLAKLGVSTDGLRAYNPNVNSESNTTWIQVGGDFSNTTLPDSYKTQIKFADGTVADTMILDAASNNAYLRIVAPAVVSPGILLQGTKDNALSAAGANYPTQDYLEVNGEKQGLQTFQFGIVNNTDESITNAISVLNLPQVDTADSNNETAKHEFTLNISGAGSVDSSPVNNVPNDAHTLYYVTQMATLSADGQTVTFADGTTWAKGDLIPASMLTADQVTDWSQIKSLILFVPSMTKESELLYDFSAYSPTSLDNAGKQAVLTQVVGYDGQASLLKNSVTDTYAVYASMTFVDQAGNQINGHPTVTGQATLNQQTGTYDVNYPELVGVPGETLKLGTAETITGYEYVQTTNSSSTFKADGSTLVTRVYQVDQAKLLVGSLQGTLLATATGDPNANTGSNYSDTPTGVTDIVFSVTDDQLAKPGYTYTVTVVDLNGKRLTDSNGQSQYQTLAQALVAQGVFDTTSDKNGATQNFIVNYEGVFQQAVIISGNDPLDLIPKTVTAAQSQAPFYDDGKSGELMFYDDTQTPLISDDTTINGTPGFKRENYRYTVLAPDGRSYTSLAEALAAKLTFDTTDNSGQTDSEVQVYQIIYEEDLQTLRVTIIDDQGTRTEAGAYTPTTLVASQVLGTGLSNTAVTAETKQTLAQLVKNYTDQGYILVSQSATPDNYDNDPSVDQEVVVHLAHGTYEQAGETKDVTQTINYIYASGPNQGNQVATPNIQQLTFTSTQTVDQVTGEILNTVWSPAQNTTSITSPVVAGYANDQAVVAAETFTYDSPDKVITVYYNALEQVLTYTVIDDTTQITLAQNVDLATGLTGMPLASSVSDDYQAMIAAYLAQGYVLVSADQLPATYDNDENVAQNVTVHLKHGQTNQAGANKVVTQTINYLYGNGPKQGQSAADTYTKSYTFTSVDTIDTVTNEVLSTAWSEAQETETVVSPTVSGYVPSQSEVVSQLLTHESFDQTETILYTAGTQSVQIHYVDMYGVSTADSGVEITAQMQTLTGDAGSNYTNTLWDYAANGYELLLAQSEALSGTFDQDPDTAQDYYVYLTHALNQVEGIPVTVTQTINYVYLTGPKAGQTASTPVSASQTFVPTYTVDQVTGQNVGEPSWAPDTAEFSAVVSPTIAGYEADTPEVLAVNVTPTSSDRVITVNYNALEQVLTYTVIDDTTQTTLAENVDLATGLSEMPLASSVATDYQAVIAEYLAQGYDLVSADQLPATYDNNSAVTQNVTIHLKHGQEEQAGADKVVTQTINYVYGNGPKKDQTAAETYTKSYTFTSVDTVDKVTGKVLNTVWSEAQPTEIVLSPTISGYLPSQTEVASQLLTHDSSDQVVTVLYMAGTQSVQVHYLDMYGVATGAQGVDLIARMQTLTGDAGASYTNTLWDYAANGYELISADAGASSGIFDEDSATAQVYYVYLTHTLSQVEGTPVTVSQTINYVYGNGPLAGQTASDPVTASRTFVPTYTVDQVTGQNVGEPTWTPPSAKFELVITPTLAGYTPDLSEVAEEMITPTTPYSVITVTYRANDQRLTYTVIDDTSAKTLVKNIELAIGKTDSALESSVNDNYQALIASYLAQGYVLASADQLPTNFDHDDALDQNVTLHLVHGQTKKAGATKVVTQTIEYLYGNGPLKDQTVADTYTKSYTFTSIDTLDSVTGEILSTVWSDTQTTETVVSPTVDGYLPSQSEVASQILTSESPAQRVTVLYTAGEQLVKIHYIDMYDQANEQELTAQMQTLTGAAGATYTNVLWDYTANGYELVKVDPAALSGEFDEDPATTQDYYVYLTHALAQVVGTPVTVTQTINYLYQTGQLAGQPASETVTTSQTFVPMYTVDQVTKQNVSETVWTPPLAEFSAVVSPTISGYTADRSVVASVNVTPTSQDIVENVYYQAEIQKVTVTISDETTGVIISSGQVVTAGLSASGLSAAANQTYAQIIAYYQQQGYEVVSADPLPNSFDTDSKVDQVVNVKLIHGKKVTTEDKVVTQTINYLYGNGPNVGTSAATSVIKAYTFTATNVLDAVTGERLSTTWSQPQNTAVVVSPTVDGYLASQLEVASQKLTAASPDQTVTILYTAGPQTVNIHYIDMYDATGDGVELSAQKQTLTGDAGTAYQNVLWDYAANGYELLEAQTQTTAGEFDEDPAETQDYYVYLTHALKQIEGTPITVSQTINYVYGSGPNKGQPVGDSKVTTTVFVPTYTIDQVTKQPVGEVSWGPQTVTLGAVNSPIIAGYTADQAVIPAVTITPTSENISQTVYYTADTQRVILQVTDDETGEVLVDGEVLTQGESGSELPPDTSQTYEQLISEYQKRGYQVVSATDLPPNFDTDSNVDQIVTLKLVHAKKVQTGADKVVKQTINYLYGNGPMQNQSAAPSVVQEYRFTSTMVVDAVTDTVLTTTWSEPQSSGVVISPMIQGYLPELAQVDATLITAEMDDLTQVVNYYAGEQTVKIHYIDVDGVMPSPLGYVPSDGHEVAEFLQVLIGQSGTSYQNTLRQVAESGYKLVIAQPEATSGSFDDDPTNVQEYYVYLVHDTVTSVGEPITITDTVNYIYGNGPHVGQPVATPNVTTRTFTPTYTYDKVTGELISVTWSGDGLIEARIVPQIPGYTPDHWVILSTILTPEMTDRIQTVYYLLNDAVISQEIPATVAPVTTQTETKKVTVQETPRQVEQQNTSAKEQPREMLVMAPELPQTGDSEAISLVFIGLGLLSSATLLGAFGKRCKKKTE</sequence>